<geneLocation type="mitochondrion" evidence="1"/>
<accession>A0A101LTL7</accession>
<keyword evidence="1" id="KW-0496">Mitochondrion</keyword>
<dbReference type="AlphaFoldDB" id="A0A101LTL7"/>
<name>A0A101LTL7_PICGL</name>
<gene>
    <name evidence="1" type="ORF">ABT39_MTgene4048</name>
</gene>
<comment type="caution">
    <text evidence="1">The sequence shown here is derived from an EMBL/GenBank/DDBJ whole genome shotgun (WGS) entry which is preliminary data.</text>
</comment>
<proteinExistence type="predicted"/>
<evidence type="ECO:0000313" key="1">
    <source>
        <dbReference type="EMBL" id="KUM45114.1"/>
    </source>
</evidence>
<organism evidence="1">
    <name type="scientific">Picea glauca</name>
    <name type="common">White spruce</name>
    <name type="synonym">Pinus glauca</name>
    <dbReference type="NCBI Taxonomy" id="3330"/>
    <lineage>
        <taxon>Eukaryota</taxon>
        <taxon>Viridiplantae</taxon>
        <taxon>Streptophyta</taxon>
        <taxon>Embryophyta</taxon>
        <taxon>Tracheophyta</taxon>
        <taxon>Spermatophyta</taxon>
        <taxon>Pinopsida</taxon>
        <taxon>Pinidae</taxon>
        <taxon>Conifers I</taxon>
        <taxon>Pinales</taxon>
        <taxon>Pinaceae</taxon>
        <taxon>Picea</taxon>
    </lineage>
</organism>
<sequence length="52" mass="5974">MVAFDRRSLQRESCEWPHGKMCCTTIQLVVTTTPTEFICQMQNTANMFPSTC</sequence>
<reference evidence="1" key="1">
    <citation type="journal article" date="2015" name="Genome Biol. Evol.">
        <title>Organellar Genomes of White Spruce (Picea glauca): Assembly and Annotation.</title>
        <authorList>
            <person name="Jackman S.D."/>
            <person name="Warren R.L."/>
            <person name="Gibb E.A."/>
            <person name="Vandervalk B.P."/>
            <person name="Mohamadi H."/>
            <person name="Chu J."/>
            <person name="Raymond A."/>
            <person name="Pleasance S."/>
            <person name="Coope R."/>
            <person name="Wildung M.R."/>
            <person name="Ritland C.E."/>
            <person name="Bousquet J."/>
            <person name="Jones S.J."/>
            <person name="Bohlmann J."/>
            <person name="Birol I."/>
        </authorList>
    </citation>
    <scope>NUCLEOTIDE SEQUENCE [LARGE SCALE GENOMIC DNA]</scope>
    <source>
        <tissue evidence="1">Flushing bud</tissue>
    </source>
</reference>
<dbReference type="EMBL" id="LKAM01000031">
    <property type="protein sequence ID" value="KUM45114.1"/>
    <property type="molecule type" value="Genomic_DNA"/>
</dbReference>
<protein>
    <submittedName>
        <fullName evidence="1">Uncharacterized protein</fullName>
    </submittedName>
</protein>